<accession>A0A0E0RGP3</accession>
<reference evidence="2" key="2">
    <citation type="submission" date="2015-06" db="UniProtKB">
        <authorList>
            <consortium name="EnsemblPlants"/>
        </authorList>
    </citation>
    <scope>IDENTIFICATION</scope>
</reference>
<evidence type="ECO:0000313" key="3">
    <source>
        <dbReference type="Proteomes" id="UP000008022"/>
    </source>
</evidence>
<dbReference type="SUPFAM" id="SSF82171">
    <property type="entry name" value="DPP6 N-terminal domain-like"/>
    <property type="match status" value="2"/>
</dbReference>
<evidence type="ECO:0000313" key="2">
    <source>
        <dbReference type="EnsemblPlants" id="ORUFI12G11430.1"/>
    </source>
</evidence>
<dbReference type="STRING" id="4529.A0A0E0RGP3"/>
<dbReference type="OMA" id="QIFDTAM"/>
<evidence type="ECO:0008006" key="4">
    <source>
        <dbReference type="Google" id="ProtNLM"/>
    </source>
</evidence>
<dbReference type="PANTHER" id="PTHR32161">
    <property type="entry name" value="DPP6 N-TERMINAL DOMAIN-LIKE PROTEIN"/>
    <property type="match status" value="1"/>
</dbReference>
<name>A0A0E0RGP3_ORYRU</name>
<dbReference type="AlphaFoldDB" id="A0A0E0RGP3"/>
<sequence>MGKSRGSIAFFGTYRPPVPLDIFSCPANPPPQSAKDELLLTDGESYNQNGQPIPAAALKELLTFLGKKNPKLASECGATPEDAEKGRVTGLVFVSERDRGLETLHVALRFVAGGKQVKVLSLGNIYGADTFGGVRMEDSGCVAGGFKVGRTTVGHSLVYVSTKAPVKARRTPWTVVYRTDLADGKTERLTPLGQYDLSPAVSPSGKMVAVANFQQNRWNGEIENLKTDIVVMNVDKRAQGRSDRKVLIKDGGWPTWGSDNVIFFHRGFDTTPPSNTARWGVFRFDIAAGKEERVTDESIDAMTPAAIRETQVAVATVREKSKQVLMKVERVVTQYRHIEIFDTASKTSVPITQKTRPEGDHYNPFVLDGGTRVGYHRCRTDKLLKVQNQKSTPTTSIQRRFDKVQPPESHADVGLFRVTGVFPSVSKNGKKLAFVDNEFKAVWLADGRGLRVVYKVRATKSVFSTSWNQNDDLDTLYVCEGPAFSIDKPVQIMRIPNVSREDYENMETFPLTDEEYNCAFPSTNAEGTKLVFRSSRNRVAGGERQHKNLYIIDAEKGEAAGVVPLTDGPWTDTHCSWSPREGCDWIVFSSTGRPEKDIVKGKDEPEKDHGLDPGYFAVYLVNAKDIKKGEVPVPVRVIHSAPTIAGHINHPVFSPDMKSIVFAADLAAVSADPISMPHFTHSVRPYGDIFSVNLRDTTDMAKNRDIQEFHRITHSRYEYSTPTWTGIADDEEDPNAKWKMLESLPNFTPWCPYACGEAGEKEGADCSAACSAGACILHSDRSSPLLSHLRTPGALLRDAGRDREPRRPALCPHTRNPDGSDAGAANDG</sequence>
<protein>
    <recommendedName>
        <fullName evidence="4">Dipeptidylpeptidase IV N-terminal domain-containing protein</fullName>
    </recommendedName>
</protein>
<keyword evidence="3" id="KW-1185">Reference proteome</keyword>
<dbReference type="eggNOG" id="ENOG502SHXZ">
    <property type="taxonomic scope" value="Eukaryota"/>
</dbReference>
<feature type="compositionally biased region" description="Basic and acidic residues" evidence="1">
    <location>
        <begin position="798"/>
        <end position="807"/>
    </location>
</feature>
<feature type="region of interest" description="Disordered" evidence="1">
    <location>
        <begin position="794"/>
        <end position="828"/>
    </location>
</feature>
<dbReference type="Gene3D" id="2.120.10.30">
    <property type="entry name" value="TolB, C-terminal domain"/>
    <property type="match status" value="2"/>
</dbReference>
<dbReference type="PANTHER" id="PTHR32161:SF16">
    <property type="entry name" value="EXPRESSED PROTEIN"/>
    <property type="match status" value="1"/>
</dbReference>
<proteinExistence type="predicted"/>
<evidence type="ECO:0000256" key="1">
    <source>
        <dbReference type="SAM" id="MobiDB-lite"/>
    </source>
</evidence>
<dbReference type="Proteomes" id="UP000008022">
    <property type="component" value="Unassembled WGS sequence"/>
</dbReference>
<dbReference type="EnsemblPlants" id="ORUFI12G11430.1">
    <property type="protein sequence ID" value="ORUFI12G11430.1"/>
    <property type="gene ID" value="ORUFI12G11430"/>
</dbReference>
<dbReference type="HOGENOM" id="CLU_011311_2_0_1"/>
<dbReference type="InterPro" id="IPR011042">
    <property type="entry name" value="6-blade_b-propeller_TolB-like"/>
</dbReference>
<reference evidence="3" key="1">
    <citation type="submission" date="2013-06" db="EMBL/GenBank/DDBJ databases">
        <authorList>
            <person name="Zhao Q."/>
        </authorList>
    </citation>
    <scope>NUCLEOTIDE SEQUENCE</scope>
    <source>
        <strain evidence="3">cv. W1943</strain>
    </source>
</reference>
<organism evidence="2 3">
    <name type="scientific">Oryza rufipogon</name>
    <name type="common">Brownbeard rice</name>
    <name type="synonym">Asian wild rice</name>
    <dbReference type="NCBI Taxonomy" id="4529"/>
    <lineage>
        <taxon>Eukaryota</taxon>
        <taxon>Viridiplantae</taxon>
        <taxon>Streptophyta</taxon>
        <taxon>Embryophyta</taxon>
        <taxon>Tracheophyta</taxon>
        <taxon>Spermatophyta</taxon>
        <taxon>Magnoliopsida</taxon>
        <taxon>Liliopsida</taxon>
        <taxon>Poales</taxon>
        <taxon>Poaceae</taxon>
        <taxon>BOP clade</taxon>
        <taxon>Oryzoideae</taxon>
        <taxon>Oryzeae</taxon>
        <taxon>Oryzinae</taxon>
        <taxon>Oryza</taxon>
    </lineage>
</organism>
<dbReference type="Gramene" id="ORUFI12G11430.1">
    <property type="protein sequence ID" value="ORUFI12G11430.1"/>
    <property type="gene ID" value="ORUFI12G11430"/>
</dbReference>